<organism evidence="1 2">
    <name type="scientific">Candidatus Sungbacteria bacterium RIFCSPHIGHO2_01_FULL_47_32</name>
    <dbReference type="NCBI Taxonomy" id="1802264"/>
    <lineage>
        <taxon>Bacteria</taxon>
        <taxon>Candidatus Sungiibacteriota</taxon>
    </lineage>
</organism>
<dbReference type="Proteomes" id="UP000177152">
    <property type="component" value="Unassembled WGS sequence"/>
</dbReference>
<name>A0A1G2KAD4_9BACT</name>
<proteinExistence type="predicted"/>
<gene>
    <name evidence="1" type="ORF">A2633_04260</name>
</gene>
<reference evidence="1 2" key="1">
    <citation type="journal article" date="2016" name="Nat. Commun.">
        <title>Thousands of microbial genomes shed light on interconnected biogeochemical processes in an aquifer system.</title>
        <authorList>
            <person name="Anantharaman K."/>
            <person name="Brown C.T."/>
            <person name="Hug L.A."/>
            <person name="Sharon I."/>
            <person name="Castelle C.J."/>
            <person name="Probst A.J."/>
            <person name="Thomas B.C."/>
            <person name="Singh A."/>
            <person name="Wilkins M.J."/>
            <person name="Karaoz U."/>
            <person name="Brodie E.L."/>
            <person name="Williams K.H."/>
            <person name="Hubbard S.S."/>
            <person name="Banfield J.F."/>
        </authorList>
    </citation>
    <scope>NUCLEOTIDE SEQUENCE [LARGE SCALE GENOMIC DNA]</scope>
</reference>
<sequence>MTTGQYLFLVKAYRHLLESRLIPKSEAPHDHPCYSKRTAMMHCRAMLDEMENLILADEREKAMRWLGFVQAILWQNECFTLDELKGHNRSGKEPEKK</sequence>
<protein>
    <submittedName>
        <fullName evidence="1">Uncharacterized protein</fullName>
    </submittedName>
</protein>
<dbReference type="AlphaFoldDB" id="A0A1G2KAD4"/>
<evidence type="ECO:0000313" key="2">
    <source>
        <dbReference type="Proteomes" id="UP000177152"/>
    </source>
</evidence>
<accession>A0A1G2KAD4</accession>
<comment type="caution">
    <text evidence="1">The sequence shown here is derived from an EMBL/GenBank/DDBJ whole genome shotgun (WGS) entry which is preliminary data.</text>
</comment>
<dbReference type="EMBL" id="MHQC01000011">
    <property type="protein sequence ID" value="OGZ95368.1"/>
    <property type="molecule type" value="Genomic_DNA"/>
</dbReference>
<evidence type="ECO:0000313" key="1">
    <source>
        <dbReference type="EMBL" id="OGZ95368.1"/>
    </source>
</evidence>